<feature type="compositionally biased region" description="Basic residues" evidence="5">
    <location>
        <begin position="263"/>
        <end position="274"/>
    </location>
</feature>
<organism evidence="7 8">
    <name type="scientific">Muraenolepis orangiensis</name>
    <name type="common">Patagonian moray cod</name>
    <dbReference type="NCBI Taxonomy" id="630683"/>
    <lineage>
        <taxon>Eukaryota</taxon>
        <taxon>Metazoa</taxon>
        <taxon>Chordata</taxon>
        <taxon>Craniata</taxon>
        <taxon>Vertebrata</taxon>
        <taxon>Euteleostomi</taxon>
        <taxon>Actinopterygii</taxon>
        <taxon>Neopterygii</taxon>
        <taxon>Teleostei</taxon>
        <taxon>Neoteleostei</taxon>
        <taxon>Acanthomorphata</taxon>
        <taxon>Zeiogadaria</taxon>
        <taxon>Gadariae</taxon>
        <taxon>Gadiformes</taxon>
        <taxon>Muraenolepidoidei</taxon>
        <taxon>Muraenolepididae</taxon>
        <taxon>Muraenolepis</taxon>
    </lineage>
</organism>
<name>A0A9Q0EEN8_9TELE</name>
<feature type="compositionally biased region" description="Basic and acidic residues" evidence="5">
    <location>
        <begin position="253"/>
        <end position="262"/>
    </location>
</feature>
<feature type="domain" description="AF4/FMR2 C-terminal homology" evidence="6">
    <location>
        <begin position="530"/>
        <end position="786"/>
    </location>
</feature>
<keyword evidence="4" id="KW-0539">Nucleus</keyword>
<feature type="compositionally biased region" description="Basic residues" evidence="5">
    <location>
        <begin position="367"/>
        <end position="378"/>
    </location>
</feature>
<dbReference type="Pfam" id="PF05110">
    <property type="entry name" value="AF-4"/>
    <property type="match status" value="1"/>
</dbReference>
<reference evidence="7" key="1">
    <citation type="submission" date="2022-07" db="EMBL/GenBank/DDBJ databases">
        <title>Chromosome-level genome of Muraenolepis orangiensis.</title>
        <authorList>
            <person name="Kim J."/>
        </authorList>
    </citation>
    <scope>NUCLEOTIDE SEQUENCE</scope>
    <source>
        <strain evidence="7">KU_S4_2022</strain>
        <tissue evidence="7">Muscle</tissue>
    </source>
</reference>
<dbReference type="GO" id="GO:0032783">
    <property type="term" value="C:super elongation complex"/>
    <property type="evidence" value="ECO:0007669"/>
    <property type="project" value="TreeGrafter"/>
</dbReference>
<comment type="subcellular location">
    <subcellularLocation>
        <location evidence="1">Nucleus</location>
    </subcellularLocation>
</comment>
<feature type="compositionally biased region" description="Low complexity" evidence="5">
    <location>
        <begin position="182"/>
        <end position="201"/>
    </location>
</feature>
<comment type="similarity">
    <text evidence="2">Belongs to the AF4 family.</text>
</comment>
<evidence type="ECO:0000256" key="3">
    <source>
        <dbReference type="ARBA" id="ARBA00022553"/>
    </source>
</evidence>
<dbReference type="InterPro" id="IPR007797">
    <property type="entry name" value="AF4/FMR2"/>
</dbReference>
<feature type="region of interest" description="Disordered" evidence="5">
    <location>
        <begin position="417"/>
        <end position="540"/>
    </location>
</feature>
<dbReference type="OrthoDB" id="6382204at2759"/>
<feature type="compositionally biased region" description="Basic residues" evidence="5">
    <location>
        <begin position="492"/>
        <end position="504"/>
    </location>
</feature>
<evidence type="ECO:0000313" key="7">
    <source>
        <dbReference type="EMBL" id="KAJ3605880.1"/>
    </source>
</evidence>
<sequence>MHIIPVHAHVIPVHAHVIPVHAHVIPVHAHVIPVHAHISPVHAHISPVHAHVSPVHAHVIPVHAHVIPVHAHVIPVHAHVIPVHAHVIPVHAHVIPVHAHVSPVHAHIIPTRSNEAQCVEDILREMTHSWPPLLPTVQSPCASQPPRTPPAAQVAEHVQVKPPSKGSGQPLSACSAVKAAHSSGVESASSSDSSESSSGSESDNDSAKRPPLQPPRGSPAELKAQAPHTDWQLAYWIRNHKPHHASSGQEEPSYDHRAEPQRRVKTGGKKRSTKPSRTLSPARPEVKTKAKRSKSRSSKTDSASLPTQKEALKCSSKATVSGPCCPCCGRFPNCCVCPVAPSPGQPDRVAPAPALVVVTVAEASSGKSKHARRQKGAKAPKTVMPPSKPVESAGYLFTSLLVKIDLSRLSRAEFDKNPPIKKQKMEKKAKVVLPGQAPIMSNSAKDEKQQTATKKPASPGPQKKKKNKQQHHGSDPKEPSTDAVPGKDRPPVPKHKKSTKKHKEHSTTGKKAPKSTMTIQGTTEPGQGPSSSRPKLSFEDRHHPVKHYIKEAKKLKHKADTESDKVSRAFGYLEAAMFFAESGVAMETDPETSKSPYSMYEDTLELIKFTLKQKNSGESCPLPLENDFTVLCLKCQSFLLMAMFRCKHKVATKYSKTLKAHFKNSKLPPDPRSTDATASPGSPALTSSSSLGPGSNHSCGGGGEGPPSTTVSIPKVIHHMAASYVSITALFVCAHDVWEKAEALALKSSGVLSELDGHMGPLSLSSSMTSMVRYTRQALHWLRLEAPRLK</sequence>
<dbReference type="GO" id="GO:0010468">
    <property type="term" value="P:regulation of gene expression"/>
    <property type="evidence" value="ECO:0007669"/>
    <property type="project" value="InterPro"/>
</dbReference>
<evidence type="ECO:0000256" key="5">
    <source>
        <dbReference type="SAM" id="MobiDB-lite"/>
    </source>
</evidence>
<evidence type="ECO:0000259" key="6">
    <source>
        <dbReference type="Pfam" id="PF18876"/>
    </source>
</evidence>
<gene>
    <name evidence="7" type="ORF">NHX12_027923</name>
</gene>
<dbReference type="Proteomes" id="UP001148018">
    <property type="component" value="Unassembled WGS sequence"/>
</dbReference>
<dbReference type="PANTHER" id="PTHR10528:SF6">
    <property type="entry name" value="AF4_FMR2 FAMILY MEMBER 1"/>
    <property type="match status" value="1"/>
</dbReference>
<feature type="compositionally biased region" description="Polar residues" evidence="5">
    <location>
        <begin position="515"/>
        <end position="534"/>
    </location>
</feature>
<keyword evidence="8" id="KW-1185">Reference proteome</keyword>
<dbReference type="EMBL" id="JANIIK010000043">
    <property type="protein sequence ID" value="KAJ3605880.1"/>
    <property type="molecule type" value="Genomic_DNA"/>
</dbReference>
<comment type="caution">
    <text evidence="7">The sequence shown here is derived from an EMBL/GenBank/DDBJ whole genome shotgun (WGS) entry which is preliminary data.</text>
</comment>
<protein>
    <recommendedName>
        <fullName evidence="6">AF4/FMR2 C-terminal homology domain-containing protein</fullName>
    </recommendedName>
</protein>
<accession>A0A9Q0EEN8</accession>
<evidence type="ECO:0000313" key="8">
    <source>
        <dbReference type="Proteomes" id="UP001148018"/>
    </source>
</evidence>
<keyword evidence="3" id="KW-0597">Phosphoprotein</keyword>
<dbReference type="PANTHER" id="PTHR10528">
    <property type="entry name" value="AF4/FMR2 FAMILY MEMBER"/>
    <property type="match status" value="1"/>
</dbReference>
<evidence type="ECO:0000256" key="2">
    <source>
        <dbReference type="ARBA" id="ARBA00007354"/>
    </source>
</evidence>
<evidence type="ECO:0000256" key="1">
    <source>
        <dbReference type="ARBA" id="ARBA00004123"/>
    </source>
</evidence>
<feature type="region of interest" description="Disordered" evidence="5">
    <location>
        <begin position="134"/>
        <end position="226"/>
    </location>
</feature>
<evidence type="ECO:0000256" key="4">
    <source>
        <dbReference type="ARBA" id="ARBA00023242"/>
    </source>
</evidence>
<dbReference type="AlphaFoldDB" id="A0A9Q0EEN8"/>
<dbReference type="InterPro" id="IPR043640">
    <property type="entry name" value="AF4/FMR2_CHD"/>
</dbReference>
<proteinExistence type="inferred from homology"/>
<dbReference type="Pfam" id="PF18876">
    <property type="entry name" value="AFF4_CHD"/>
    <property type="match status" value="1"/>
</dbReference>
<feature type="compositionally biased region" description="Basic and acidic residues" evidence="5">
    <location>
        <begin position="472"/>
        <end position="491"/>
    </location>
</feature>
<feature type="region of interest" description="Disordered" evidence="5">
    <location>
        <begin position="365"/>
        <end position="386"/>
    </location>
</feature>
<feature type="region of interest" description="Disordered" evidence="5">
    <location>
        <begin position="242"/>
        <end position="311"/>
    </location>
</feature>
<feature type="compositionally biased region" description="Low complexity" evidence="5">
    <location>
        <begin position="676"/>
        <end position="698"/>
    </location>
</feature>
<feature type="region of interest" description="Disordered" evidence="5">
    <location>
        <begin position="663"/>
        <end position="710"/>
    </location>
</feature>
<feature type="compositionally biased region" description="Basic residues" evidence="5">
    <location>
        <begin position="462"/>
        <end position="471"/>
    </location>
</feature>